<evidence type="ECO:0000313" key="2">
    <source>
        <dbReference type="EMBL" id="KAK4743982.1"/>
    </source>
</evidence>
<accession>A0AAN7GW42</accession>
<proteinExistence type="predicted"/>
<feature type="region of interest" description="Disordered" evidence="1">
    <location>
        <begin position="58"/>
        <end position="79"/>
    </location>
</feature>
<organism evidence="2 3">
    <name type="scientific">Trapa incisa</name>
    <dbReference type="NCBI Taxonomy" id="236973"/>
    <lineage>
        <taxon>Eukaryota</taxon>
        <taxon>Viridiplantae</taxon>
        <taxon>Streptophyta</taxon>
        <taxon>Embryophyta</taxon>
        <taxon>Tracheophyta</taxon>
        <taxon>Spermatophyta</taxon>
        <taxon>Magnoliopsida</taxon>
        <taxon>eudicotyledons</taxon>
        <taxon>Gunneridae</taxon>
        <taxon>Pentapetalae</taxon>
        <taxon>rosids</taxon>
        <taxon>malvids</taxon>
        <taxon>Myrtales</taxon>
        <taxon>Lythraceae</taxon>
        <taxon>Trapa</taxon>
    </lineage>
</organism>
<evidence type="ECO:0000256" key="1">
    <source>
        <dbReference type="SAM" id="MobiDB-lite"/>
    </source>
</evidence>
<dbReference type="AlphaFoldDB" id="A0AAN7GW42"/>
<protein>
    <submittedName>
        <fullName evidence="2">Uncharacterized protein</fullName>
    </submittedName>
</protein>
<reference evidence="2 3" key="1">
    <citation type="journal article" date="2023" name="Hortic Res">
        <title>Pangenome of water caltrop reveals structural variations and asymmetric subgenome divergence after allopolyploidization.</title>
        <authorList>
            <person name="Zhang X."/>
            <person name="Chen Y."/>
            <person name="Wang L."/>
            <person name="Yuan Y."/>
            <person name="Fang M."/>
            <person name="Shi L."/>
            <person name="Lu R."/>
            <person name="Comes H.P."/>
            <person name="Ma Y."/>
            <person name="Chen Y."/>
            <person name="Huang G."/>
            <person name="Zhou Y."/>
            <person name="Zheng Z."/>
            <person name="Qiu Y."/>
        </authorList>
    </citation>
    <scope>NUCLEOTIDE SEQUENCE [LARGE SCALE GENOMIC DNA]</scope>
    <source>
        <tissue evidence="2">Roots</tissue>
    </source>
</reference>
<keyword evidence="3" id="KW-1185">Reference proteome</keyword>
<name>A0AAN7GW42_9MYRT</name>
<dbReference type="Proteomes" id="UP001345219">
    <property type="component" value="Chromosome 9"/>
</dbReference>
<feature type="compositionally biased region" description="Acidic residues" evidence="1">
    <location>
        <begin position="60"/>
        <end position="73"/>
    </location>
</feature>
<dbReference type="EMBL" id="JAXIOK010000022">
    <property type="protein sequence ID" value="KAK4743982.1"/>
    <property type="molecule type" value="Genomic_DNA"/>
</dbReference>
<gene>
    <name evidence="2" type="ORF">SAY87_010294</name>
</gene>
<evidence type="ECO:0000313" key="3">
    <source>
        <dbReference type="Proteomes" id="UP001345219"/>
    </source>
</evidence>
<comment type="caution">
    <text evidence="2">The sequence shown here is derived from an EMBL/GenBank/DDBJ whole genome shotgun (WGS) entry which is preliminary data.</text>
</comment>
<sequence length="79" mass="9295">MVRHELRGPYTLYWKVFHERFKESGLGTNMDIQSTIDMAYECKTIVANPPPLDHIYNMENVEEEEEDEDEEESSTSQNP</sequence>